<organism evidence="1 2">
    <name type="scientific">Macrostomum lignano</name>
    <dbReference type="NCBI Taxonomy" id="282301"/>
    <lineage>
        <taxon>Eukaryota</taxon>
        <taxon>Metazoa</taxon>
        <taxon>Spiralia</taxon>
        <taxon>Lophotrochozoa</taxon>
        <taxon>Platyhelminthes</taxon>
        <taxon>Rhabditophora</taxon>
        <taxon>Macrostomorpha</taxon>
        <taxon>Macrostomida</taxon>
        <taxon>Macrostomidae</taxon>
        <taxon>Macrostomum</taxon>
    </lineage>
</organism>
<accession>A0A1I8FE09</accession>
<dbReference type="Proteomes" id="UP000095280">
    <property type="component" value="Unplaced"/>
</dbReference>
<evidence type="ECO:0000313" key="2">
    <source>
        <dbReference type="WBParaSite" id="maker-unitig_31166-snap-gene-0.2-mRNA-1"/>
    </source>
</evidence>
<protein>
    <submittedName>
        <fullName evidence="2">Exostosin domain-containing protein</fullName>
    </submittedName>
</protein>
<dbReference type="WBParaSite" id="maker-unitig_31166-snap-gene-0.2-mRNA-1">
    <property type="protein sequence ID" value="maker-unitig_31166-snap-gene-0.2-mRNA-1"/>
    <property type="gene ID" value="maker-unitig_31166-snap-gene-0.2"/>
</dbReference>
<reference evidence="2" key="1">
    <citation type="submission" date="2016-11" db="UniProtKB">
        <authorList>
            <consortium name="WormBaseParasite"/>
        </authorList>
    </citation>
    <scope>IDENTIFICATION</scope>
</reference>
<keyword evidence="1" id="KW-1185">Reference proteome</keyword>
<evidence type="ECO:0000313" key="1">
    <source>
        <dbReference type="Proteomes" id="UP000095280"/>
    </source>
</evidence>
<dbReference type="Gene3D" id="3.40.50.1000">
    <property type="entry name" value="HAD superfamily/HAD-like"/>
    <property type="match status" value="1"/>
</dbReference>
<name>A0A1I8FE09_9PLAT</name>
<proteinExistence type="predicted"/>
<dbReference type="InterPro" id="IPR023214">
    <property type="entry name" value="HAD_sf"/>
</dbReference>
<dbReference type="AlphaFoldDB" id="A0A1I8FE09"/>
<sequence length="402" mass="43819">LSSFPSFKTWQADDRRLTLSTASCSETPSDGFSYAALNAGLPAPRGGGQPVGLLSLGMGRYYRQAEQLHLDVGAFARALEVSHPVRRPRLSASRRAAFFGGRSQNARLDGAAAVVMVGDDIVSDVGAERWLLDCWACRCGLESQLGPFGQQLLQLVSVGRTDSLRHARRAGRRVKLFAKLRHLLVEGVQPGCQPAGPPWRGQQCQARTRCSSTRSFRVFIAQASVGRLLLHSMMEGSQESPLIGVASACRFTWSNQRQPSRAAPDGPPPELAAECATPIATVADHSRAAPTRCGDIRYESLQFARFHRVLKARLAMALLRSGRDLRFNNVFAATTNWHNHRIVLLSNPETLGFQSVHNAVGEHRTGANAENSPQLSAMRPSSPMTVIKARLLRMPHSKSLAS</sequence>